<dbReference type="Gene3D" id="3.90.180.10">
    <property type="entry name" value="Medium-chain alcohol dehydrogenases, catalytic domain"/>
    <property type="match status" value="1"/>
</dbReference>
<evidence type="ECO:0000313" key="1">
    <source>
        <dbReference type="EMBL" id="KAK9840341.1"/>
    </source>
</evidence>
<comment type="caution">
    <text evidence="1">The sequence shown here is derived from an EMBL/GenBank/DDBJ whole genome shotgun (WGS) entry which is preliminary data.</text>
</comment>
<organism evidence="1 2">
    <name type="scientific">Apatococcus lobatus</name>
    <dbReference type="NCBI Taxonomy" id="904363"/>
    <lineage>
        <taxon>Eukaryota</taxon>
        <taxon>Viridiplantae</taxon>
        <taxon>Chlorophyta</taxon>
        <taxon>core chlorophytes</taxon>
        <taxon>Trebouxiophyceae</taxon>
        <taxon>Chlorellales</taxon>
        <taxon>Chlorellaceae</taxon>
        <taxon>Apatococcus</taxon>
    </lineage>
</organism>
<keyword evidence="2" id="KW-1185">Reference proteome</keyword>
<reference evidence="1 2" key="1">
    <citation type="journal article" date="2024" name="Nat. Commun.">
        <title>Phylogenomics reveals the evolutionary origins of lichenization in chlorophyte algae.</title>
        <authorList>
            <person name="Puginier C."/>
            <person name="Libourel C."/>
            <person name="Otte J."/>
            <person name="Skaloud P."/>
            <person name="Haon M."/>
            <person name="Grisel S."/>
            <person name="Petersen M."/>
            <person name="Berrin J.G."/>
            <person name="Delaux P.M."/>
            <person name="Dal Grande F."/>
            <person name="Keller J."/>
        </authorList>
    </citation>
    <scope>NUCLEOTIDE SEQUENCE [LARGE SCALE GENOMIC DNA]</scope>
    <source>
        <strain evidence="1 2">SAG 2145</strain>
    </source>
</reference>
<dbReference type="EMBL" id="JALJOS010000004">
    <property type="protein sequence ID" value="KAK9840341.1"/>
    <property type="molecule type" value="Genomic_DNA"/>
</dbReference>
<dbReference type="InterPro" id="IPR011032">
    <property type="entry name" value="GroES-like_sf"/>
</dbReference>
<dbReference type="Proteomes" id="UP001438707">
    <property type="component" value="Unassembled WGS sequence"/>
</dbReference>
<accession>A0AAW1S4I5</accession>
<name>A0AAW1S4I5_9CHLO</name>
<proteinExistence type="predicted"/>
<dbReference type="SUPFAM" id="SSF50129">
    <property type="entry name" value="GroES-like"/>
    <property type="match status" value="1"/>
</dbReference>
<dbReference type="AlphaFoldDB" id="A0AAW1S4I5"/>
<protein>
    <submittedName>
        <fullName evidence="1">Uncharacterized protein</fullName>
    </submittedName>
</protein>
<sequence length="146" mass="15714">MLALGHGADLQRPKLSAPHLSQVTDNQKDILDGVELKELAFPEPGPGQAVVRIVLRAMSLVKLELLHGARAATVKLPCIPSFGGLGIVEQLPAGSDKNMNRASVFWGFHLVDLGRGNNWWPCQKASSLLCQPLCLMSSSKLLPNSI</sequence>
<evidence type="ECO:0000313" key="2">
    <source>
        <dbReference type="Proteomes" id="UP001438707"/>
    </source>
</evidence>
<gene>
    <name evidence="1" type="ORF">WJX74_007898</name>
</gene>